<reference evidence="4" key="2">
    <citation type="submission" date="2020-08" db="EMBL/GenBank/DDBJ databases">
        <authorList>
            <person name="Chen M."/>
            <person name="Teng W."/>
            <person name="Zhao L."/>
            <person name="Hu C."/>
            <person name="Zhou Y."/>
            <person name="Han B."/>
            <person name="Song L."/>
            <person name="Shu W."/>
        </authorList>
    </citation>
    <scope>NUCLEOTIDE SEQUENCE</scope>
    <source>
        <strain evidence="4">FACHB-1375</strain>
    </source>
</reference>
<evidence type="ECO:0000256" key="3">
    <source>
        <dbReference type="SAM" id="MobiDB-lite"/>
    </source>
</evidence>
<name>A0A926VJG7_9CYAN</name>
<comment type="function">
    <text evidence="2">May be involved in photosynthetic membrane biogenesis.</text>
</comment>
<dbReference type="HAMAP" id="MF_01843">
    <property type="entry name" value="Thf1"/>
    <property type="match status" value="1"/>
</dbReference>
<organism evidence="4 5">
    <name type="scientific">Aerosakkonema funiforme FACHB-1375</name>
    <dbReference type="NCBI Taxonomy" id="2949571"/>
    <lineage>
        <taxon>Bacteria</taxon>
        <taxon>Bacillati</taxon>
        <taxon>Cyanobacteriota</taxon>
        <taxon>Cyanophyceae</taxon>
        <taxon>Oscillatoriophycideae</taxon>
        <taxon>Aerosakkonematales</taxon>
        <taxon>Aerosakkonemataceae</taxon>
        <taxon>Aerosakkonema</taxon>
    </lineage>
</organism>
<evidence type="ECO:0000256" key="2">
    <source>
        <dbReference type="HAMAP-Rule" id="MF_01843"/>
    </source>
</evidence>
<keyword evidence="1 2" id="KW-0175">Coiled coil</keyword>
<dbReference type="GO" id="GO:0030096">
    <property type="term" value="C:plasma membrane-derived thylakoid photosystem II"/>
    <property type="evidence" value="ECO:0007669"/>
    <property type="project" value="TreeGrafter"/>
</dbReference>
<evidence type="ECO:0000313" key="4">
    <source>
        <dbReference type="EMBL" id="MBD2184997.1"/>
    </source>
</evidence>
<dbReference type="GO" id="GO:0010207">
    <property type="term" value="P:photosystem II assembly"/>
    <property type="evidence" value="ECO:0007669"/>
    <property type="project" value="InterPro"/>
</dbReference>
<dbReference type="Pfam" id="PF11264">
    <property type="entry name" value="ThylakoidFormat"/>
    <property type="match status" value="1"/>
</dbReference>
<protein>
    <recommendedName>
        <fullName evidence="2">Protein Thf1</fullName>
    </recommendedName>
</protein>
<dbReference type="Proteomes" id="UP000641646">
    <property type="component" value="Unassembled WGS sequence"/>
</dbReference>
<reference evidence="4" key="1">
    <citation type="journal article" date="2015" name="ISME J.">
        <title>Draft Genome Sequence of Streptomyces incarnatus NRRL8089, which Produces the Nucleoside Antibiotic Sinefungin.</title>
        <authorList>
            <person name="Oshima K."/>
            <person name="Hattori M."/>
            <person name="Shimizu H."/>
            <person name="Fukuda K."/>
            <person name="Nemoto M."/>
            <person name="Inagaki K."/>
            <person name="Tamura T."/>
        </authorList>
    </citation>
    <scope>NUCLEOTIDE SEQUENCE</scope>
    <source>
        <strain evidence="4">FACHB-1375</strain>
    </source>
</reference>
<dbReference type="InterPro" id="IPR017499">
    <property type="entry name" value="Thf1"/>
</dbReference>
<feature type="region of interest" description="Disordered" evidence="3">
    <location>
        <begin position="213"/>
        <end position="245"/>
    </location>
</feature>
<dbReference type="EMBL" id="JACJPW010000102">
    <property type="protein sequence ID" value="MBD2184997.1"/>
    <property type="molecule type" value="Genomic_DNA"/>
</dbReference>
<dbReference type="AlphaFoldDB" id="A0A926VJG7"/>
<feature type="compositionally biased region" description="Basic and acidic residues" evidence="3">
    <location>
        <begin position="213"/>
        <end position="223"/>
    </location>
</feature>
<accession>A0A926VJG7</accession>
<comment type="similarity">
    <text evidence="2">Belongs to the THF1 family.</text>
</comment>
<dbReference type="PANTHER" id="PTHR34793">
    <property type="entry name" value="PROTEIN THYLAKOID FORMATION 1, CHLOROPLASTIC"/>
    <property type="match status" value="1"/>
</dbReference>
<dbReference type="NCBIfam" id="TIGR03060">
    <property type="entry name" value="PS_II_psb29"/>
    <property type="match status" value="1"/>
</dbReference>
<proteinExistence type="inferred from homology"/>
<dbReference type="PANTHER" id="PTHR34793:SF1">
    <property type="entry name" value="PROTEIN THYLAKOID FORMATION 1, CHLOROPLASTIC"/>
    <property type="match status" value="1"/>
</dbReference>
<sequence>MNNDRTVSDTKRTFYSLHTRPINTIYRRVVEELMVEMHLLSVNVDFRYDPIYAFGVVTTFDRFMQGYRPEADKEPIFEAICKAVEGDPQRYRQDAAWLQGWASQRSARDVVEIFTQAPHFGNAGDLSATLQAIVNNPKFKYSRLFAIGLFTFLEVAESSMVKDAKQLTEALKQIAAGLHLPDDKLQKDLELYRSNLEKMAQARLIMEDTVKAERKKREQRAADRGVVVAPPNGQKDTSDGSASSN</sequence>
<evidence type="ECO:0000313" key="5">
    <source>
        <dbReference type="Proteomes" id="UP000641646"/>
    </source>
</evidence>
<comment type="caution">
    <text evidence="4">The sequence shown here is derived from an EMBL/GenBank/DDBJ whole genome shotgun (WGS) entry which is preliminary data.</text>
</comment>
<gene>
    <name evidence="2" type="primary">thf1</name>
    <name evidence="4" type="ORF">H6G03_28655</name>
</gene>
<evidence type="ECO:0000256" key="1">
    <source>
        <dbReference type="ARBA" id="ARBA00023054"/>
    </source>
</evidence>
<keyword evidence="5" id="KW-1185">Reference proteome</keyword>